<reference evidence="3" key="1">
    <citation type="journal article" date="2017" name="Genome Biol.">
        <title>Comparative genomics reveals high biological diversity and specific adaptations in the industrially and medically important fungal genus Aspergillus.</title>
        <authorList>
            <person name="de Vries R.P."/>
            <person name="Riley R."/>
            <person name="Wiebenga A."/>
            <person name="Aguilar-Osorio G."/>
            <person name="Amillis S."/>
            <person name="Uchima C.A."/>
            <person name="Anderluh G."/>
            <person name="Asadollahi M."/>
            <person name="Askin M."/>
            <person name="Barry K."/>
            <person name="Battaglia E."/>
            <person name="Bayram O."/>
            <person name="Benocci T."/>
            <person name="Braus-Stromeyer S.A."/>
            <person name="Caldana C."/>
            <person name="Canovas D."/>
            <person name="Cerqueira G.C."/>
            <person name="Chen F."/>
            <person name="Chen W."/>
            <person name="Choi C."/>
            <person name="Clum A."/>
            <person name="Dos Santos R.A."/>
            <person name="Damasio A.R."/>
            <person name="Diallinas G."/>
            <person name="Emri T."/>
            <person name="Fekete E."/>
            <person name="Flipphi M."/>
            <person name="Freyberg S."/>
            <person name="Gallo A."/>
            <person name="Gournas C."/>
            <person name="Habgood R."/>
            <person name="Hainaut M."/>
            <person name="Harispe M.L."/>
            <person name="Henrissat B."/>
            <person name="Hilden K.S."/>
            <person name="Hope R."/>
            <person name="Hossain A."/>
            <person name="Karabika E."/>
            <person name="Karaffa L."/>
            <person name="Karanyi Z."/>
            <person name="Krasevec N."/>
            <person name="Kuo A."/>
            <person name="Kusch H."/>
            <person name="LaButti K."/>
            <person name="Lagendijk E.L."/>
            <person name="Lapidus A."/>
            <person name="Levasseur A."/>
            <person name="Lindquist E."/>
            <person name="Lipzen A."/>
            <person name="Logrieco A.F."/>
            <person name="MacCabe A."/>
            <person name="Maekelae M.R."/>
            <person name="Malavazi I."/>
            <person name="Melin P."/>
            <person name="Meyer V."/>
            <person name="Mielnichuk N."/>
            <person name="Miskei M."/>
            <person name="Molnar A.P."/>
            <person name="Mule G."/>
            <person name="Ngan C.Y."/>
            <person name="Orejas M."/>
            <person name="Orosz E."/>
            <person name="Ouedraogo J.P."/>
            <person name="Overkamp K.M."/>
            <person name="Park H.-S."/>
            <person name="Perrone G."/>
            <person name="Piumi F."/>
            <person name="Punt P.J."/>
            <person name="Ram A.F."/>
            <person name="Ramon A."/>
            <person name="Rauscher S."/>
            <person name="Record E."/>
            <person name="Riano-Pachon D.M."/>
            <person name="Robert V."/>
            <person name="Roehrig J."/>
            <person name="Ruller R."/>
            <person name="Salamov A."/>
            <person name="Salih N.S."/>
            <person name="Samson R.A."/>
            <person name="Sandor E."/>
            <person name="Sanguinetti M."/>
            <person name="Schuetze T."/>
            <person name="Sepcic K."/>
            <person name="Shelest E."/>
            <person name="Sherlock G."/>
            <person name="Sophianopoulou V."/>
            <person name="Squina F.M."/>
            <person name="Sun H."/>
            <person name="Susca A."/>
            <person name="Todd R.B."/>
            <person name="Tsang A."/>
            <person name="Unkles S.E."/>
            <person name="van de Wiele N."/>
            <person name="van Rossen-Uffink D."/>
            <person name="Oliveira J.V."/>
            <person name="Vesth T.C."/>
            <person name="Visser J."/>
            <person name="Yu J.-H."/>
            <person name="Zhou M."/>
            <person name="Andersen M.R."/>
            <person name="Archer D.B."/>
            <person name="Baker S.E."/>
            <person name="Benoit I."/>
            <person name="Brakhage A.A."/>
            <person name="Braus G.H."/>
            <person name="Fischer R."/>
            <person name="Frisvad J.C."/>
            <person name="Goldman G.H."/>
            <person name="Houbraken J."/>
            <person name="Oakley B."/>
            <person name="Pocsi I."/>
            <person name="Scazzocchio C."/>
            <person name="Seiboth B."/>
            <person name="vanKuyk P.A."/>
            <person name="Wortman J."/>
            <person name="Dyer P.S."/>
            <person name="Grigoriev I.V."/>
        </authorList>
    </citation>
    <scope>NUCLEOTIDE SEQUENCE [LARGE SCALE GENOMIC DNA]</scope>
    <source>
        <strain evidence="3">CBS 506.65</strain>
    </source>
</reference>
<dbReference type="EMBL" id="KV878336">
    <property type="protein sequence ID" value="OJJ51547.1"/>
    <property type="molecule type" value="Genomic_DNA"/>
</dbReference>
<feature type="region of interest" description="Disordered" evidence="1">
    <location>
        <begin position="44"/>
        <end position="72"/>
    </location>
</feature>
<evidence type="ECO:0000313" key="2">
    <source>
        <dbReference type="EMBL" id="OJJ51547.1"/>
    </source>
</evidence>
<evidence type="ECO:0000313" key="3">
    <source>
        <dbReference type="Proteomes" id="UP000184188"/>
    </source>
</evidence>
<dbReference type="RefSeq" id="XP_022586057.1">
    <property type="nucleotide sequence ID" value="XM_022728326.1"/>
</dbReference>
<evidence type="ECO:0000256" key="1">
    <source>
        <dbReference type="SAM" id="MobiDB-lite"/>
    </source>
</evidence>
<keyword evidence="3" id="KW-1185">Reference proteome</keyword>
<proteinExistence type="predicted"/>
<dbReference type="VEuPathDB" id="FungiDB:ASPZODRAFT_415560"/>
<dbReference type="Proteomes" id="UP000184188">
    <property type="component" value="Unassembled WGS sequence"/>
</dbReference>
<dbReference type="AlphaFoldDB" id="A0A1L9SWP9"/>
<gene>
    <name evidence="2" type="ORF">ASPZODRAFT_415560</name>
</gene>
<organism evidence="2 3">
    <name type="scientific">Penicilliopsis zonata CBS 506.65</name>
    <dbReference type="NCBI Taxonomy" id="1073090"/>
    <lineage>
        <taxon>Eukaryota</taxon>
        <taxon>Fungi</taxon>
        <taxon>Dikarya</taxon>
        <taxon>Ascomycota</taxon>
        <taxon>Pezizomycotina</taxon>
        <taxon>Eurotiomycetes</taxon>
        <taxon>Eurotiomycetidae</taxon>
        <taxon>Eurotiales</taxon>
        <taxon>Aspergillaceae</taxon>
        <taxon>Penicilliopsis</taxon>
    </lineage>
</organism>
<name>A0A1L9SWP9_9EURO</name>
<sequence length="423" mass="47058">MKKTSIFGFNAWSKIHPPLPRTPRESQQLLNALTSSFRRQLDREYPQPNASEEAVPTTTTTTTTTNSSTHATEKHLRSILENPLFRVAPQVDHAGHRGGADPQKRLAEEPMAVFDELVASGSVTKQAMCNCLKSQLILASLRPQNLGVSEAMSKSKAASKVVEWFWASDSGSRKMLFKSRSTTSTLLKFMAAEGLQETVAAWLKMIVTRDLGGSNGRIPEGVMRKLFGNFLKDAVAAELRYGAGITSALTLYTQSCRMYLSLVDKQPVESRENEMVLFAGGSYLSHWIVDNPQKEVQEVPQETFDEFEQVMSSLFPGTLLTACVPLYNPSSPRPGPLLDFMKSISAEKYHTWSTRKRDAFFIVSSDAISVLIDEGKYREASNMAQLLQQLLKDNLRDSLPEKNHQTTLEVDEYALGRLGLALT</sequence>
<accession>A0A1L9SWP9</accession>
<dbReference type="OrthoDB" id="5424391at2759"/>
<protein>
    <submittedName>
        <fullName evidence="2">Uncharacterized protein</fullName>
    </submittedName>
</protein>
<dbReference type="GeneID" id="34614790"/>